<keyword evidence="2" id="KW-1185">Reference proteome</keyword>
<proteinExistence type="predicted"/>
<accession>A0A0D0ISZ7</accession>
<protein>
    <submittedName>
        <fullName evidence="1">Uncharacterized protein</fullName>
    </submittedName>
</protein>
<evidence type="ECO:0000313" key="1">
    <source>
        <dbReference type="EMBL" id="KIP52583.1"/>
    </source>
</evidence>
<dbReference type="Proteomes" id="UP000032120">
    <property type="component" value="Unassembled WGS sequence"/>
</dbReference>
<reference evidence="1 2" key="1">
    <citation type="submission" date="2015-01" db="EMBL/GenBank/DDBJ databases">
        <title>Draft genome sequence of Leucobacter komagatae strain VKM ST2845.</title>
        <authorList>
            <person name="Karlyshev A.V."/>
            <person name="Kudryashova E.B."/>
        </authorList>
    </citation>
    <scope>NUCLEOTIDE SEQUENCE [LARGE SCALE GENOMIC DNA]</scope>
    <source>
        <strain evidence="1 2">VKM ST2845</strain>
    </source>
</reference>
<name>A0A0D0ISZ7_9MICO</name>
<comment type="caution">
    <text evidence="1">The sequence shown here is derived from an EMBL/GenBank/DDBJ whole genome shotgun (WGS) entry which is preliminary data.</text>
</comment>
<dbReference type="AlphaFoldDB" id="A0A0D0ISZ7"/>
<evidence type="ECO:0000313" key="2">
    <source>
        <dbReference type="Proteomes" id="UP000032120"/>
    </source>
</evidence>
<dbReference type="EMBL" id="JXSQ01000009">
    <property type="protein sequence ID" value="KIP52583.1"/>
    <property type="molecule type" value="Genomic_DNA"/>
</dbReference>
<gene>
    <name evidence="1" type="ORF">SD72_08515</name>
</gene>
<organism evidence="1 2">
    <name type="scientific">Leucobacter komagatae</name>
    <dbReference type="NCBI Taxonomy" id="55969"/>
    <lineage>
        <taxon>Bacteria</taxon>
        <taxon>Bacillati</taxon>
        <taxon>Actinomycetota</taxon>
        <taxon>Actinomycetes</taxon>
        <taxon>Micrococcales</taxon>
        <taxon>Microbacteriaceae</taxon>
        <taxon>Leucobacter</taxon>
    </lineage>
</organism>
<sequence>MSIGVLALGVAGCAPTLPTTGTVTAALQTPSGSEASDPVDIVVSVDGAEVASFRLNEGEGQSVGEIPFGWVTIDAVGLCSGEAELLATSPTMSLTIGDTCAVGD</sequence>